<dbReference type="SUPFAM" id="SSF53300">
    <property type="entry name" value="vWA-like"/>
    <property type="match status" value="1"/>
</dbReference>
<keyword evidence="6" id="KW-1185">Reference proteome</keyword>
<dbReference type="PANTHER" id="PTHR47763">
    <property type="entry name" value="ALPHA-PROTEIN KINASE VWKA"/>
    <property type="match status" value="1"/>
</dbReference>
<dbReference type="InterPro" id="IPR002035">
    <property type="entry name" value="VWF_A"/>
</dbReference>
<evidence type="ECO:0000259" key="4">
    <source>
        <dbReference type="PROSITE" id="PS50234"/>
    </source>
</evidence>
<dbReference type="InterPro" id="IPR056861">
    <property type="entry name" value="HMCN1-like_VWA"/>
</dbReference>
<dbReference type="EMBL" id="JACHEX010000002">
    <property type="protein sequence ID" value="MBB6062595.1"/>
    <property type="molecule type" value="Genomic_DNA"/>
</dbReference>
<dbReference type="InterPro" id="IPR036465">
    <property type="entry name" value="vWFA_dom_sf"/>
</dbReference>
<dbReference type="GO" id="GO:0005737">
    <property type="term" value="C:cytoplasm"/>
    <property type="evidence" value="ECO:0007669"/>
    <property type="project" value="TreeGrafter"/>
</dbReference>
<protein>
    <recommendedName>
        <fullName evidence="4">VWFA domain-containing protein</fullName>
    </recommendedName>
</protein>
<dbReference type="Proteomes" id="UP000555828">
    <property type="component" value="Unassembled WGS sequence"/>
</dbReference>
<dbReference type="RefSeq" id="WP_184619252.1">
    <property type="nucleotide sequence ID" value="NZ_JACHEX010000002.1"/>
</dbReference>
<dbReference type="InterPro" id="IPR052969">
    <property type="entry name" value="Thr-specific_kinase-like"/>
</dbReference>
<dbReference type="PANTHER" id="PTHR47763:SF1">
    <property type="entry name" value="DUF659 DOMAIN-CONTAINING PROTEIN"/>
    <property type="match status" value="1"/>
</dbReference>
<dbReference type="Gene3D" id="3.40.50.410">
    <property type="entry name" value="von Willebrand factor, type A domain"/>
    <property type="match status" value="1"/>
</dbReference>
<feature type="domain" description="VWFA" evidence="4">
    <location>
        <begin position="111"/>
        <end position="350"/>
    </location>
</feature>
<comment type="caution">
    <text evidence="5">The sequence shown here is derived from an EMBL/GenBank/DDBJ whole genome shotgun (WGS) entry which is preliminary data.</text>
</comment>
<dbReference type="AlphaFoldDB" id="A0A841GKS2"/>
<dbReference type="SMART" id="SM00327">
    <property type="entry name" value="VWA"/>
    <property type="match status" value="1"/>
</dbReference>
<evidence type="ECO:0000313" key="6">
    <source>
        <dbReference type="Proteomes" id="UP000555828"/>
    </source>
</evidence>
<reference evidence="5 6" key="1">
    <citation type="submission" date="2020-08" db="EMBL/GenBank/DDBJ databases">
        <title>Genomic Encyclopedia of Type Strains, Phase IV (KMG-IV): sequencing the most valuable type-strain genomes for metagenomic binning, comparative biology and taxonomic classification.</title>
        <authorList>
            <person name="Goeker M."/>
        </authorList>
    </citation>
    <scope>NUCLEOTIDE SEQUENCE [LARGE SCALE GENOMIC DNA]</scope>
    <source>
        <strain evidence="5 6">DSM 13481</strain>
    </source>
</reference>
<dbReference type="GO" id="GO:0004674">
    <property type="term" value="F:protein serine/threonine kinase activity"/>
    <property type="evidence" value="ECO:0007669"/>
    <property type="project" value="TreeGrafter"/>
</dbReference>
<organism evidence="5 6">
    <name type="scientific">Thermosipho japonicus</name>
    <dbReference type="NCBI Taxonomy" id="90323"/>
    <lineage>
        <taxon>Bacteria</taxon>
        <taxon>Thermotogati</taxon>
        <taxon>Thermotogota</taxon>
        <taxon>Thermotogae</taxon>
        <taxon>Thermotogales</taxon>
        <taxon>Fervidobacteriaceae</taxon>
        <taxon>Thermosipho</taxon>
    </lineage>
</organism>
<keyword evidence="2" id="KW-0964">Secreted</keyword>
<dbReference type="CDD" id="cd00198">
    <property type="entry name" value="vWFA"/>
    <property type="match status" value="1"/>
</dbReference>
<evidence type="ECO:0000256" key="2">
    <source>
        <dbReference type="ARBA" id="ARBA00022525"/>
    </source>
</evidence>
<proteinExistence type="predicted"/>
<accession>A0A841GKS2</accession>
<keyword evidence="3" id="KW-0732">Signal</keyword>
<comment type="subcellular location">
    <subcellularLocation>
        <location evidence="1">Secreted</location>
    </subcellularLocation>
</comment>
<gene>
    <name evidence="5" type="ORF">HNP65_001033</name>
</gene>
<evidence type="ECO:0000256" key="1">
    <source>
        <dbReference type="ARBA" id="ARBA00004613"/>
    </source>
</evidence>
<sequence>MRKILLIISISVSLLVILFSCTNIPTLPQIIPADPEGVVKPDPSLYNDLQVYISSDKTPFLVPISIPDYVRVKISVPEISNLTEENLKVFEDDKAQGFLVFKESETRSNIDIMIVLDTTGSMDNAIEGVKSSIKNFIDTLEASGLDVRVGIVPYDDAAPAKDITLTKPWQDLTDLNTAKNFVDELSAYGGGDFPENPYAGIMYAWNNASWRPSSQKIIILITDASAHYKSEEYPGDAAGETLYDKDEVISAIQGYVTVHGAFVPGWYNESTTDYTSPDDPREIVQKTGGIIKYTDSSGNVDLTTLGILEYVQSSWIIAFESDSPSATHTIEVFIEKDGRKGYSKLEDISY</sequence>
<dbReference type="PROSITE" id="PS50234">
    <property type="entry name" value="VWFA"/>
    <property type="match status" value="1"/>
</dbReference>
<name>A0A841GKS2_9BACT</name>
<dbReference type="Pfam" id="PF25106">
    <property type="entry name" value="VWA_4"/>
    <property type="match status" value="1"/>
</dbReference>
<evidence type="ECO:0000313" key="5">
    <source>
        <dbReference type="EMBL" id="MBB6062595.1"/>
    </source>
</evidence>
<dbReference type="PROSITE" id="PS51257">
    <property type="entry name" value="PROKAR_LIPOPROTEIN"/>
    <property type="match status" value="1"/>
</dbReference>
<evidence type="ECO:0000256" key="3">
    <source>
        <dbReference type="ARBA" id="ARBA00022729"/>
    </source>
</evidence>